<evidence type="ECO:0000313" key="1">
    <source>
        <dbReference type="EMBL" id="CEF56129.1"/>
    </source>
</evidence>
<dbReference type="EMBL" id="WOTE01000001">
    <property type="protein sequence ID" value="NHO38085.1"/>
    <property type="molecule type" value="Genomic_DNA"/>
</dbReference>
<evidence type="ECO:0000313" key="3">
    <source>
        <dbReference type="Proteomes" id="UP000068250"/>
    </source>
</evidence>
<dbReference type="PATRIC" id="fig|431306.5.peg.1839"/>
<accession>A0A0U5FA63</accession>
<sequence>MNTTPRTPDELLWKLLYLAADIEGKAREDAGVSFNLTEMAQLLQDVKNVLPADSEWSLYLTPNIIWSTAWSLYQNALEFGGYQDRGAIVQLVKETVEQLRSAFQASAIPPTSRKP</sequence>
<reference evidence="2 4" key="3">
    <citation type="journal article" date="2020" name="Int. J. Syst. Evol. Microbiol.">
        <title>Novel acetic acid bacteria from cider fermentations: Acetobacter conturbans sp. nov. and Acetobacter fallax sp. nov.</title>
        <authorList>
            <person name="Sombolestani A.S."/>
            <person name="Cleenwerck I."/>
            <person name="Cnockaert M."/>
            <person name="Borremans W."/>
            <person name="Wieme A.D."/>
            <person name="De Vuyst L."/>
            <person name="Vandamme P."/>
        </authorList>
    </citation>
    <scope>NUCLEOTIDE SEQUENCE [LARGE SCALE GENOMIC DNA]</scope>
    <source>
        <strain evidence="2 4">LMG 23848</strain>
    </source>
</reference>
<reference evidence="3" key="2">
    <citation type="submission" date="2014-09" db="EMBL/GenBank/DDBJ databases">
        <authorList>
            <person name="Illeghems K.G."/>
        </authorList>
    </citation>
    <scope>NUCLEOTIDE SEQUENCE [LARGE SCALE GENOMIC DNA]</scope>
    <source>
        <strain evidence="3">LMG 23848T</strain>
    </source>
</reference>
<evidence type="ECO:0000313" key="4">
    <source>
        <dbReference type="Proteomes" id="UP000657200"/>
    </source>
</evidence>
<organism evidence="1 3">
    <name type="scientific">Acetobacter ghanensis</name>
    <dbReference type="NCBI Taxonomy" id="431306"/>
    <lineage>
        <taxon>Bacteria</taxon>
        <taxon>Pseudomonadati</taxon>
        <taxon>Pseudomonadota</taxon>
        <taxon>Alphaproteobacteria</taxon>
        <taxon>Acetobacterales</taxon>
        <taxon>Acetobacteraceae</taxon>
        <taxon>Acetobacter</taxon>
    </lineage>
</organism>
<dbReference type="Proteomes" id="UP000657200">
    <property type="component" value="Unassembled WGS sequence"/>
</dbReference>
<reference evidence="1" key="1">
    <citation type="submission" date="2014-09" db="EMBL/GenBank/DDBJ databases">
        <authorList>
            <person name="Magalhaes I.L.F."/>
            <person name="Oliveira U."/>
            <person name="Santos F.R."/>
            <person name="Vidigal T.H.D.A."/>
            <person name="Brescovit A.D."/>
            <person name="Santos A.J."/>
        </authorList>
    </citation>
    <scope>NUCLEOTIDE SEQUENCE</scope>
    <source>
        <strain evidence="1">LMG 23848T</strain>
    </source>
</reference>
<dbReference type="RefSeq" id="WP_059023842.1">
    <property type="nucleotide sequence ID" value="NZ_JBNZCO010000015.1"/>
</dbReference>
<dbReference type="OrthoDB" id="7226061at2"/>
<dbReference type="AlphaFoldDB" id="A0A0U5FA63"/>
<name>A0A0U5FA63_9PROT</name>
<keyword evidence="4" id="KW-1185">Reference proteome</keyword>
<evidence type="ECO:0000313" key="2">
    <source>
        <dbReference type="EMBL" id="NHO38085.1"/>
    </source>
</evidence>
<proteinExistence type="predicted"/>
<dbReference type="Proteomes" id="UP000068250">
    <property type="component" value="Chromosome I"/>
</dbReference>
<dbReference type="EMBL" id="LN609302">
    <property type="protein sequence ID" value="CEF56129.1"/>
    <property type="molecule type" value="Genomic_DNA"/>
</dbReference>
<gene>
    <name evidence="1" type="ORF">AGA_1798</name>
    <name evidence="2" type="ORF">GOB80_00035</name>
</gene>
<protein>
    <submittedName>
        <fullName evidence="1">Uncharacterized protein</fullName>
    </submittedName>
</protein>